<evidence type="ECO:0000256" key="1">
    <source>
        <dbReference type="ARBA" id="ARBA00022801"/>
    </source>
</evidence>
<dbReference type="Gene3D" id="3.40.50.1820">
    <property type="entry name" value="alpha/beta hydrolase"/>
    <property type="match status" value="1"/>
</dbReference>
<proteinExistence type="predicted"/>
<evidence type="ECO:0000313" key="2">
    <source>
        <dbReference type="EMBL" id="KKS97068.1"/>
    </source>
</evidence>
<dbReference type="SUPFAM" id="SSF53474">
    <property type="entry name" value="alpha/beta-Hydrolases"/>
    <property type="match status" value="1"/>
</dbReference>
<dbReference type="Proteomes" id="UP000034090">
    <property type="component" value="Unassembled WGS sequence"/>
</dbReference>
<keyword evidence="1" id="KW-0378">Hydrolase</keyword>
<name>A0A0G1GDX4_9BACT</name>
<dbReference type="PANTHER" id="PTHR22946:SF9">
    <property type="entry name" value="POLYKETIDE TRANSFERASE AF380"/>
    <property type="match status" value="1"/>
</dbReference>
<dbReference type="STRING" id="1618578.UV74_C0013G0190"/>
<evidence type="ECO:0000313" key="3">
    <source>
        <dbReference type="Proteomes" id="UP000034090"/>
    </source>
</evidence>
<accession>A0A0G1GDX4</accession>
<comment type="caution">
    <text evidence="2">The sequence shown here is derived from an EMBL/GenBank/DDBJ whole genome shotgun (WGS) entry which is preliminary data.</text>
</comment>
<protein>
    <submittedName>
        <fullName evidence="2">Peptidase</fullName>
    </submittedName>
</protein>
<gene>
    <name evidence="2" type="ORF">UV74_C0013G0190</name>
</gene>
<organism evidence="2 3">
    <name type="scientific">Candidatus Woesebacteria bacterium GW2011_GWB1_43_14</name>
    <dbReference type="NCBI Taxonomy" id="1618578"/>
    <lineage>
        <taxon>Bacteria</taxon>
        <taxon>Candidatus Woeseibacteriota</taxon>
    </lineage>
</organism>
<dbReference type="AlphaFoldDB" id="A0A0G1GDX4"/>
<reference evidence="2 3" key="1">
    <citation type="journal article" date="2015" name="Nature">
        <title>rRNA introns, odd ribosomes, and small enigmatic genomes across a large radiation of phyla.</title>
        <authorList>
            <person name="Brown C.T."/>
            <person name="Hug L.A."/>
            <person name="Thomas B.C."/>
            <person name="Sharon I."/>
            <person name="Castelle C.J."/>
            <person name="Singh A."/>
            <person name="Wilkins M.J."/>
            <person name="Williams K.H."/>
            <person name="Banfield J.F."/>
        </authorList>
    </citation>
    <scope>NUCLEOTIDE SEQUENCE [LARGE SCALE GENOMIC DNA]</scope>
</reference>
<dbReference type="PANTHER" id="PTHR22946">
    <property type="entry name" value="DIENELACTONE HYDROLASE DOMAIN-CONTAINING PROTEIN-RELATED"/>
    <property type="match status" value="1"/>
</dbReference>
<dbReference type="InterPro" id="IPR050261">
    <property type="entry name" value="FrsA_esterase"/>
</dbReference>
<dbReference type="InterPro" id="IPR029058">
    <property type="entry name" value="AB_hydrolase_fold"/>
</dbReference>
<dbReference type="EMBL" id="LCFQ01000013">
    <property type="protein sequence ID" value="KKS97068.1"/>
    <property type="molecule type" value="Genomic_DNA"/>
</dbReference>
<sequence>MGKTILLITSFILTGIAGFFLAKKLITQPQFFEISKKEDQEDRPLDIYSIEALKIAEIPNSKFTLIEQSENLFELEFSPSLDPDIKKKTTGVIHIPKGTGPFPIVIMIRGYVDQEIYTSGVGTDSAAKYFSQNNFITIAPDFLGYGGSDPESENVFETRFQTYTTILSLLQSIKEPSFAQVLGDKWDQKNIFIWAHSNGGHIALTTLIITGADYPTTLWAPVTKPFPYNVLYYTDEAEDRGKLIRKELARFEDVYDTDKFSFTNYLGDIKAPIQLHQGTTDDAVPVEWSRKFVADKPDIKYFEYPNTDHNLKPNWNLAVSRGLIFFRELTR</sequence>
<dbReference type="GO" id="GO:0052689">
    <property type="term" value="F:carboxylic ester hydrolase activity"/>
    <property type="evidence" value="ECO:0007669"/>
    <property type="project" value="UniProtKB-ARBA"/>
</dbReference>